<evidence type="ECO:0000256" key="1">
    <source>
        <dbReference type="SAM" id="SignalP"/>
    </source>
</evidence>
<evidence type="ECO:0000313" key="2">
    <source>
        <dbReference type="EnsemblMetazoa" id="AMAM010828-PA"/>
    </source>
</evidence>
<keyword evidence="3" id="KW-1185">Reference proteome</keyword>
<dbReference type="VEuPathDB" id="VectorBase:AMAM010828"/>
<accession>A0A182SPH4</accession>
<dbReference type="EnsemblMetazoa" id="AMAM010828-RA">
    <property type="protein sequence ID" value="AMAM010828-PA"/>
    <property type="gene ID" value="AMAM010828"/>
</dbReference>
<reference evidence="3" key="1">
    <citation type="submission" date="2013-09" db="EMBL/GenBank/DDBJ databases">
        <title>The Genome Sequence of Anopheles maculatus species B.</title>
        <authorList>
            <consortium name="The Broad Institute Genomics Platform"/>
            <person name="Neafsey D.E."/>
            <person name="Besansky N."/>
            <person name="Howell P."/>
            <person name="Walton C."/>
            <person name="Young S.K."/>
            <person name="Zeng Q."/>
            <person name="Gargeya S."/>
            <person name="Fitzgerald M."/>
            <person name="Haas B."/>
            <person name="Abouelleil A."/>
            <person name="Allen A.W."/>
            <person name="Alvarado L."/>
            <person name="Arachchi H.M."/>
            <person name="Berlin A.M."/>
            <person name="Chapman S.B."/>
            <person name="Gainer-Dewar J."/>
            <person name="Goldberg J."/>
            <person name="Griggs A."/>
            <person name="Gujja S."/>
            <person name="Hansen M."/>
            <person name="Howarth C."/>
            <person name="Imamovic A."/>
            <person name="Ireland A."/>
            <person name="Larimer J."/>
            <person name="McCowan C."/>
            <person name="Murphy C."/>
            <person name="Pearson M."/>
            <person name="Poon T.W."/>
            <person name="Priest M."/>
            <person name="Roberts A."/>
            <person name="Saif S."/>
            <person name="Shea T."/>
            <person name="Sisk P."/>
            <person name="Sykes S."/>
            <person name="Wortman J."/>
            <person name="Nusbaum C."/>
            <person name="Birren B."/>
        </authorList>
    </citation>
    <scope>NUCLEOTIDE SEQUENCE [LARGE SCALE GENOMIC DNA]</scope>
    <source>
        <strain evidence="3">maculatus3</strain>
    </source>
</reference>
<feature type="signal peptide" evidence="1">
    <location>
        <begin position="1"/>
        <end position="34"/>
    </location>
</feature>
<proteinExistence type="predicted"/>
<evidence type="ECO:0000313" key="3">
    <source>
        <dbReference type="Proteomes" id="UP000075901"/>
    </source>
</evidence>
<dbReference type="Proteomes" id="UP000075901">
    <property type="component" value="Unassembled WGS sequence"/>
</dbReference>
<feature type="chain" id="PRO_5008135995" evidence="1">
    <location>
        <begin position="35"/>
        <end position="155"/>
    </location>
</feature>
<dbReference type="AlphaFoldDB" id="A0A182SPH4"/>
<protein>
    <submittedName>
        <fullName evidence="2">Uncharacterized protein</fullName>
    </submittedName>
</protein>
<organism evidence="2 3">
    <name type="scientific">Anopheles maculatus</name>
    <dbReference type="NCBI Taxonomy" id="74869"/>
    <lineage>
        <taxon>Eukaryota</taxon>
        <taxon>Metazoa</taxon>
        <taxon>Ecdysozoa</taxon>
        <taxon>Arthropoda</taxon>
        <taxon>Hexapoda</taxon>
        <taxon>Insecta</taxon>
        <taxon>Pterygota</taxon>
        <taxon>Neoptera</taxon>
        <taxon>Endopterygota</taxon>
        <taxon>Diptera</taxon>
        <taxon>Nematocera</taxon>
        <taxon>Culicoidea</taxon>
        <taxon>Culicidae</taxon>
        <taxon>Anophelinae</taxon>
        <taxon>Anopheles</taxon>
        <taxon>Anopheles maculatus group</taxon>
    </lineage>
</organism>
<reference evidence="2" key="2">
    <citation type="submission" date="2020-05" db="UniProtKB">
        <authorList>
            <consortium name="EnsemblMetazoa"/>
        </authorList>
    </citation>
    <scope>IDENTIFICATION</scope>
    <source>
        <strain evidence="2">maculatus3</strain>
    </source>
</reference>
<keyword evidence="1" id="KW-0732">Signal</keyword>
<sequence>MQRSLMASGSSVCFRVACCLLLLTNLIQRTQVSCSSVLVADFRMTRMVELSSRPPYCKIHSDRGDIQRMLLASDTKKVRQVPRESVIALEEVCGEASDISGELQGGLGFIYPGTKWCGPGEFHTLKNRGEVYDALGRVLGPIRKGWLKRQPANRK</sequence>
<name>A0A182SPH4_9DIPT</name>